<dbReference type="InterPro" id="IPR008920">
    <property type="entry name" value="TF_FadR/GntR_C"/>
</dbReference>
<dbReference type="PANTHER" id="PTHR43537:SF45">
    <property type="entry name" value="GNTR FAMILY REGULATORY PROTEIN"/>
    <property type="match status" value="1"/>
</dbReference>
<dbReference type="Pfam" id="PF00392">
    <property type="entry name" value="GntR"/>
    <property type="match status" value="1"/>
</dbReference>
<dbReference type="SMART" id="SM00345">
    <property type="entry name" value="HTH_GNTR"/>
    <property type="match status" value="1"/>
</dbReference>
<evidence type="ECO:0000313" key="6">
    <source>
        <dbReference type="Proteomes" id="UP000321805"/>
    </source>
</evidence>
<keyword evidence="2" id="KW-0238">DNA-binding</keyword>
<dbReference type="EMBL" id="CP042430">
    <property type="protein sequence ID" value="QEC49982.1"/>
    <property type="molecule type" value="Genomic_DNA"/>
</dbReference>
<dbReference type="GO" id="GO:0003677">
    <property type="term" value="F:DNA binding"/>
    <property type="evidence" value="ECO:0007669"/>
    <property type="project" value="UniProtKB-KW"/>
</dbReference>
<dbReference type="AlphaFoldDB" id="A0A5B8UBF7"/>
<dbReference type="OrthoDB" id="5182935at2"/>
<dbReference type="InterPro" id="IPR036390">
    <property type="entry name" value="WH_DNA-bd_sf"/>
</dbReference>
<dbReference type="Proteomes" id="UP000321805">
    <property type="component" value="Chromosome"/>
</dbReference>
<dbReference type="PANTHER" id="PTHR43537">
    <property type="entry name" value="TRANSCRIPTIONAL REGULATOR, GNTR FAMILY"/>
    <property type="match status" value="1"/>
</dbReference>
<keyword evidence="6" id="KW-1185">Reference proteome</keyword>
<proteinExistence type="predicted"/>
<evidence type="ECO:0000256" key="3">
    <source>
        <dbReference type="ARBA" id="ARBA00023163"/>
    </source>
</evidence>
<dbReference type="PROSITE" id="PS50949">
    <property type="entry name" value="HTH_GNTR"/>
    <property type="match status" value="1"/>
</dbReference>
<reference evidence="5 6" key="1">
    <citation type="journal article" date="2018" name="J. Microbiol.">
        <title>Baekduia soli gen. nov., sp. nov., a novel bacterium isolated from the soil of Baekdu Mountain and proposal of a novel family name, Baekduiaceae fam. nov.</title>
        <authorList>
            <person name="An D.S."/>
            <person name="Siddiqi M.Z."/>
            <person name="Kim K.H."/>
            <person name="Yu H.S."/>
            <person name="Im W.T."/>
        </authorList>
    </citation>
    <scope>NUCLEOTIDE SEQUENCE [LARGE SCALE GENOMIC DNA]</scope>
    <source>
        <strain evidence="5 6">BR7-21</strain>
    </source>
</reference>
<evidence type="ECO:0000256" key="2">
    <source>
        <dbReference type="ARBA" id="ARBA00023125"/>
    </source>
</evidence>
<dbReference type="SMART" id="SM00895">
    <property type="entry name" value="FCD"/>
    <property type="match status" value="1"/>
</dbReference>
<dbReference type="Gene3D" id="1.20.120.530">
    <property type="entry name" value="GntR ligand-binding domain-like"/>
    <property type="match status" value="1"/>
</dbReference>
<organism evidence="5 6">
    <name type="scientific">Baekduia soli</name>
    <dbReference type="NCBI Taxonomy" id="496014"/>
    <lineage>
        <taxon>Bacteria</taxon>
        <taxon>Bacillati</taxon>
        <taxon>Actinomycetota</taxon>
        <taxon>Thermoleophilia</taxon>
        <taxon>Solirubrobacterales</taxon>
        <taxon>Baekduiaceae</taxon>
        <taxon>Baekduia</taxon>
    </lineage>
</organism>
<sequence>MSYARRVSTKVTDSYRVLREGIATGAYRLGEPLRAATIAGELGISRTPVREAFMRLASEGLVDYSPRYGARVSDLRAEELEELFELRAAIEAVAVRHACARATPADVAHLRRLCTACHDAVGADDVDAVIAANIALHDAVNRLSGRERTIELVDLLRDRARPYRVLALYDDDERRASLAEHDDLVDLIEAGDADGAAALLGEHFARPLARLMRYLGDRGRRPQRLAS</sequence>
<feature type="domain" description="HTH gntR-type" evidence="4">
    <location>
        <begin position="8"/>
        <end position="75"/>
    </location>
</feature>
<dbReference type="Pfam" id="PF07729">
    <property type="entry name" value="FCD"/>
    <property type="match status" value="1"/>
</dbReference>
<dbReference type="InterPro" id="IPR000524">
    <property type="entry name" value="Tscrpt_reg_HTH_GntR"/>
</dbReference>
<dbReference type="InterPro" id="IPR036388">
    <property type="entry name" value="WH-like_DNA-bd_sf"/>
</dbReference>
<keyword evidence="3" id="KW-0804">Transcription</keyword>
<accession>A0A5B8UBF7</accession>
<dbReference type="Gene3D" id="1.10.10.10">
    <property type="entry name" value="Winged helix-like DNA-binding domain superfamily/Winged helix DNA-binding domain"/>
    <property type="match status" value="1"/>
</dbReference>
<gene>
    <name evidence="5" type="ORF">FSW04_22040</name>
</gene>
<dbReference type="KEGG" id="bsol:FSW04_22040"/>
<dbReference type="SUPFAM" id="SSF48008">
    <property type="entry name" value="GntR ligand-binding domain-like"/>
    <property type="match status" value="1"/>
</dbReference>
<keyword evidence="1" id="KW-0805">Transcription regulation</keyword>
<protein>
    <submittedName>
        <fullName evidence="5">GntR family transcriptional regulator</fullName>
    </submittedName>
</protein>
<evidence type="ECO:0000256" key="1">
    <source>
        <dbReference type="ARBA" id="ARBA00023015"/>
    </source>
</evidence>
<dbReference type="SUPFAM" id="SSF46785">
    <property type="entry name" value="Winged helix' DNA-binding domain"/>
    <property type="match status" value="1"/>
</dbReference>
<evidence type="ECO:0000259" key="4">
    <source>
        <dbReference type="PROSITE" id="PS50949"/>
    </source>
</evidence>
<dbReference type="GO" id="GO:0003700">
    <property type="term" value="F:DNA-binding transcription factor activity"/>
    <property type="evidence" value="ECO:0007669"/>
    <property type="project" value="InterPro"/>
</dbReference>
<name>A0A5B8UBF7_9ACTN</name>
<dbReference type="InterPro" id="IPR011711">
    <property type="entry name" value="GntR_C"/>
</dbReference>
<evidence type="ECO:0000313" key="5">
    <source>
        <dbReference type="EMBL" id="QEC49982.1"/>
    </source>
</evidence>